<evidence type="ECO:0000256" key="1">
    <source>
        <dbReference type="ARBA" id="ARBA00001974"/>
    </source>
</evidence>
<comment type="cofactor">
    <cofactor evidence="1">
        <name>FAD</name>
        <dbReference type="ChEBI" id="CHEBI:57692"/>
    </cofactor>
</comment>
<evidence type="ECO:0000313" key="8">
    <source>
        <dbReference type="EMBL" id="KAJ6443564.1"/>
    </source>
</evidence>
<dbReference type="Proteomes" id="UP001163105">
    <property type="component" value="Unassembled WGS sequence"/>
</dbReference>
<dbReference type="SUPFAM" id="SSF51905">
    <property type="entry name" value="FAD/NAD(P)-binding domain"/>
    <property type="match status" value="1"/>
</dbReference>
<evidence type="ECO:0000256" key="3">
    <source>
        <dbReference type="ARBA" id="ARBA00022630"/>
    </source>
</evidence>
<sequence length="1122" mass="123981">MSLPSRERPAMESVQDVWYTKRRPRRLDTQEDQIYPETSVLQEFKTALLAQETTLNDVDFFQGAPEDLVTNFRGESVEPSFPCSLFNRLEDHLPPVDEVSVLREAFLAQFISGCPFLHRLSPDLFHARSRYLSLSIASIGAITLADLPRSRALWSLATKTLVATLALDNRQTRNTDVPLATSNIMFYIILVDTLRSLHLGMAASSIAAFTDIPLGAPHHSLSSLLSQTLFAGPQTQWPQFSQDNALLILVLILNHILVWAREMFPLAVAAEAVSPQTRSNIEAETQKCRIRIERALDKWEELYMHGALQETQALFYFCRMHLRAPQLHLVAVYARYEPLASLSPISTERVTRIVESDTSSLDEAAHFAWLVLEHVPEAADTTAVWLPVTLYFSGLLVWLNITSQGLSRSHGSLRSSDNLEFDYRKVFAMARDHVTVGIVGGGVGGLTLAKMLEMSGISYILYEGYHDIAPDAGASLGMMPNGLRIIDQLGLTPQFQEFHVVHDYWEHRDGETGDLYARSTFMRHYPTLMGYDGYFMARQDVLRIIYESLEDKSRVHTSKRVVSVQDLGDSALVEAADGSSFSCDFVAGADGVRSVTGANDSSPLTCAVLRAEAACVFGISKPVPGIPAGRHFTVYRPEVSGLVFAGLHGRLYWFIFKYLDEPIEYGKTTSYTQADVEAVAAHIAGANVTDGVKWGDVWDAREQALMTALEEGLCDDWQSGRMFLLGDSVHKMVPHAAMGANQAMESAACFVNHLRKLLAGLEDPTTRISQSQVTECLEPYAKQRQERMAMICKVAGTFCRMQLKIGPAAKGFIAAVKTFRDEEFLIKALEQLSAAEGLEDWEQGRERVDYYAVESRKALKVLANKGELSDLGLERPQSPALLLGRNNRQAEKVLKAGPNVNGVETAQLLRVSVIRVVVLKDVHPLRVAARHLQRNLIARQAHDVGRPDLDIDRVDFSDLDLLDIQADRRELSRDRPSLRVNALEEGVEKRLLDGNLFVIEERDIVAAGDEPEVLQFRPVVEVADDVAAEVQVNCTPVGSTKHGNLNVGQVEVAALVVLFVAELVLGGVDGLVGPVGGELFLGQDAFEAVGAPVPLGPPAQSILVRSDLAIIPVLYRISLALR</sequence>
<evidence type="ECO:0000256" key="4">
    <source>
        <dbReference type="ARBA" id="ARBA00022827"/>
    </source>
</evidence>
<evidence type="ECO:0000256" key="6">
    <source>
        <dbReference type="ARBA" id="ARBA00023033"/>
    </source>
</evidence>
<dbReference type="InterPro" id="IPR036188">
    <property type="entry name" value="FAD/NAD-bd_sf"/>
</dbReference>
<dbReference type="EMBL" id="JAQHRD010000003">
    <property type="protein sequence ID" value="KAJ6443564.1"/>
    <property type="molecule type" value="Genomic_DNA"/>
</dbReference>
<evidence type="ECO:0000256" key="2">
    <source>
        <dbReference type="ARBA" id="ARBA00007992"/>
    </source>
</evidence>
<keyword evidence="3" id="KW-0285">Flavoprotein</keyword>
<protein>
    <submittedName>
        <fullName evidence="8">Monooxygenase FAD-binding protein</fullName>
    </submittedName>
</protein>
<dbReference type="GO" id="GO:0004497">
    <property type="term" value="F:monooxygenase activity"/>
    <property type="evidence" value="ECO:0007669"/>
    <property type="project" value="UniProtKB-KW"/>
</dbReference>
<dbReference type="PRINTS" id="PR00420">
    <property type="entry name" value="RNGMNOXGNASE"/>
</dbReference>
<feature type="domain" description="FAD-binding" evidence="7">
    <location>
        <begin position="434"/>
        <end position="760"/>
    </location>
</feature>
<evidence type="ECO:0000256" key="5">
    <source>
        <dbReference type="ARBA" id="ARBA00023002"/>
    </source>
</evidence>
<dbReference type="InterPro" id="IPR050562">
    <property type="entry name" value="FAD_mOase_fung"/>
</dbReference>
<name>A0AB34FWS7_9HYPO</name>
<organism evidence="8 9">
    <name type="scientific">Purpureocillium lavendulum</name>
    <dbReference type="NCBI Taxonomy" id="1247861"/>
    <lineage>
        <taxon>Eukaryota</taxon>
        <taxon>Fungi</taxon>
        <taxon>Dikarya</taxon>
        <taxon>Ascomycota</taxon>
        <taxon>Pezizomycotina</taxon>
        <taxon>Sordariomycetes</taxon>
        <taxon>Hypocreomycetidae</taxon>
        <taxon>Hypocreales</taxon>
        <taxon>Ophiocordycipitaceae</taxon>
        <taxon>Purpureocillium</taxon>
    </lineage>
</organism>
<keyword evidence="4" id="KW-0274">FAD</keyword>
<evidence type="ECO:0000313" key="9">
    <source>
        <dbReference type="Proteomes" id="UP001163105"/>
    </source>
</evidence>
<keyword evidence="6 8" id="KW-0503">Monooxygenase</keyword>
<accession>A0AB34FWS7</accession>
<reference evidence="8" key="1">
    <citation type="submission" date="2023-01" db="EMBL/GenBank/DDBJ databases">
        <title>The growth and conidiation of Purpureocillium lavendulum are regulated by nitrogen source and histone H3K14 acetylation.</title>
        <authorList>
            <person name="Tang P."/>
            <person name="Han J."/>
            <person name="Zhang C."/>
            <person name="Tang P."/>
            <person name="Qi F."/>
            <person name="Zhang K."/>
            <person name="Liang L."/>
        </authorList>
    </citation>
    <scope>NUCLEOTIDE SEQUENCE</scope>
    <source>
        <strain evidence="8">YMF1.00683</strain>
    </source>
</reference>
<gene>
    <name evidence="8" type="ORF">O9K51_04743</name>
</gene>
<keyword evidence="5" id="KW-0560">Oxidoreductase</keyword>
<proteinExistence type="inferred from homology"/>
<dbReference type="PANTHER" id="PTHR47356">
    <property type="entry name" value="FAD-DEPENDENT MONOOXYGENASE ASQG-RELATED"/>
    <property type="match status" value="1"/>
</dbReference>
<dbReference type="GO" id="GO:0071949">
    <property type="term" value="F:FAD binding"/>
    <property type="evidence" value="ECO:0007669"/>
    <property type="project" value="InterPro"/>
</dbReference>
<dbReference type="Pfam" id="PF01494">
    <property type="entry name" value="FAD_binding_3"/>
    <property type="match status" value="1"/>
</dbReference>
<evidence type="ECO:0000259" key="7">
    <source>
        <dbReference type="Pfam" id="PF01494"/>
    </source>
</evidence>
<comment type="caution">
    <text evidence="8">The sequence shown here is derived from an EMBL/GenBank/DDBJ whole genome shotgun (WGS) entry which is preliminary data.</text>
</comment>
<keyword evidence="9" id="KW-1185">Reference proteome</keyword>
<dbReference type="Gene3D" id="3.50.50.60">
    <property type="entry name" value="FAD/NAD(P)-binding domain"/>
    <property type="match status" value="1"/>
</dbReference>
<comment type="similarity">
    <text evidence="2">Belongs to the paxM FAD-dependent monooxygenase family.</text>
</comment>
<dbReference type="AlphaFoldDB" id="A0AB34FWS7"/>
<dbReference type="InterPro" id="IPR002938">
    <property type="entry name" value="FAD-bd"/>
</dbReference>
<dbReference type="PANTHER" id="PTHR47356:SF2">
    <property type="entry name" value="FAD-BINDING DOMAIN-CONTAINING PROTEIN-RELATED"/>
    <property type="match status" value="1"/>
</dbReference>